<evidence type="ECO:0000313" key="18">
    <source>
        <dbReference type="EMBL" id="MFO7192969.1"/>
    </source>
</evidence>
<dbReference type="EMBL" id="QGUI02000150">
    <property type="protein sequence ID" value="MFO7192969.1"/>
    <property type="molecule type" value="Genomic_DNA"/>
</dbReference>
<keyword evidence="9 16" id="KW-0227">DNA damage</keyword>
<sequence length="344" mass="37971">MRWVLHVDLDQFLAAVEMLRRPELRGKPVIVGGRGDPTERAVVATASYPARAFGVRSGMPMHTAAKRCPDAIFLPTDPDTYNAVSEQVMDVLRSFDVPVEVLGWDEAFLGVTTDDPETFARRIQQRVREETELDCTVGIGDNRLRAKIATDFGKPAGIFRLTAENWFAVMGERPTDALHGVGSKTKAKLAALGIHTVDQLAAADRDMLAARFGPVMGPWYRHLAHGRGETEVAATPYMARSRSRETTFQQNLTEWADVEAATAELARRVSEDVAAEGRPAVRIAVKVRFAPFFTRTKSAKLPTPTSDPAELERAALAVLREFPRDRPIRLLGVRAEFARDSHAG</sequence>
<dbReference type="GO" id="GO:0009432">
    <property type="term" value="P:SOS response"/>
    <property type="evidence" value="ECO:0007669"/>
    <property type="project" value="TreeGrafter"/>
</dbReference>
<evidence type="ECO:0000313" key="19">
    <source>
        <dbReference type="EMBL" id="PZM94071.1"/>
    </source>
</evidence>
<dbReference type="PANTHER" id="PTHR11076">
    <property type="entry name" value="DNA REPAIR POLYMERASE UMUC / TRANSFERASE FAMILY MEMBER"/>
    <property type="match status" value="1"/>
</dbReference>
<evidence type="ECO:0000256" key="14">
    <source>
        <dbReference type="ARBA" id="ARBA00025589"/>
    </source>
</evidence>
<keyword evidence="10 16" id="KW-0460">Magnesium</keyword>
<evidence type="ECO:0000256" key="11">
    <source>
        <dbReference type="ARBA" id="ARBA00022932"/>
    </source>
</evidence>
<reference evidence="18 20" key="3">
    <citation type="journal article" date="2021" name="BMC Genomics">
        <title>Genome-resolved metagenome and metatranscriptome analyses of thermophilic composting reveal key bacterial players and their metabolic interactions.</title>
        <authorList>
            <person name="Braga L.P.P."/>
            <person name="Pereira R.V."/>
            <person name="Martins L.F."/>
            <person name="Moura L.M.S."/>
            <person name="Sanchez F.B."/>
            <person name="Patane J.S.L."/>
            <person name="da Silva A.M."/>
            <person name="Setubal J.C."/>
        </authorList>
    </citation>
    <scope>NUCLEOTIDE SEQUENCE [LARGE SCALE GENOMIC DNA]</scope>
    <source>
        <strain evidence="18">ZC4RG45</strain>
    </source>
</reference>
<dbReference type="EC" id="2.7.7.7" evidence="16"/>
<dbReference type="InterPro" id="IPR001126">
    <property type="entry name" value="UmuC"/>
</dbReference>
<evidence type="ECO:0000256" key="6">
    <source>
        <dbReference type="ARBA" id="ARBA00022695"/>
    </source>
</evidence>
<evidence type="ECO:0000256" key="12">
    <source>
        <dbReference type="ARBA" id="ARBA00023125"/>
    </source>
</evidence>
<protein>
    <recommendedName>
        <fullName evidence="16">DNA polymerase IV</fullName>
        <shortName evidence="16">Pol IV</shortName>
        <ecNumber evidence="16">2.7.7.7</ecNumber>
    </recommendedName>
</protein>
<comment type="subunit">
    <text evidence="16">Monomer.</text>
</comment>
<accession>A0A2W4J6L9</accession>
<dbReference type="NCBIfam" id="NF002677">
    <property type="entry name" value="PRK02406.1"/>
    <property type="match status" value="1"/>
</dbReference>
<evidence type="ECO:0000256" key="1">
    <source>
        <dbReference type="ARBA" id="ARBA00004496"/>
    </source>
</evidence>
<dbReference type="InterPro" id="IPR050116">
    <property type="entry name" value="DNA_polymerase-Y"/>
</dbReference>
<dbReference type="SUPFAM" id="SSF100879">
    <property type="entry name" value="Lesion bypass DNA polymerase (Y-family), little finger domain"/>
    <property type="match status" value="1"/>
</dbReference>
<comment type="similarity">
    <text evidence="2 16">Belongs to the DNA polymerase type-Y family.</text>
</comment>
<keyword evidence="4 16" id="KW-0963">Cytoplasm</keyword>
<dbReference type="GO" id="GO:0006281">
    <property type="term" value="P:DNA repair"/>
    <property type="evidence" value="ECO:0007669"/>
    <property type="project" value="UniProtKB-UniRule"/>
</dbReference>
<dbReference type="SUPFAM" id="SSF56672">
    <property type="entry name" value="DNA/RNA polymerases"/>
    <property type="match status" value="1"/>
</dbReference>
<dbReference type="NCBIfam" id="NF002883">
    <property type="entry name" value="PRK03352.1"/>
    <property type="match status" value="1"/>
</dbReference>
<keyword evidence="13 16" id="KW-0234">DNA repair</keyword>
<evidence type="ECO:0000256" key="7">
    <source>
        <dbReference type="ARBA" id="ARBA00022705"/>
    </source>
</evidence>
<keyword evidence="3 16" id="KW-0515">Mutator protein</keyword>
<evidence type="ECO:0000256" key="10">
    <source>
        <dbReference type="ARBA" id="ARBA00022842"/>
    </source>
</evidence>
<comment type="subcellular location">
    <subcellularLocation>
        <location evidence="1 16">Cytoplasm</location>
    </subcellularLocation>
</comment>
<dbReference type="Gene3D" id="3.40.1170.60">
    <property type="match status" value="1"/>
</dbReference>
<evidence type="ECO:0000256" key="5">
    <source>
        <dbReference type="ARBA" id="ARBA00022679"/>
    </source>
</evidence>
<dbReference type="GO" id="GO:0042276">
    <property type="term" value="P:error-prone translesion synthesis"/>
    <property type="evidence" value="ECO:0007669"/>
    <property type="project" value="TreeGrafter"/>
</dbReference>
<dbReference type="HAMAP" id="MF_01113">
    <property type="entry name" value="DNApol_IV"/>
    <property type="match status" value="1"/>
</dbReference>
<reference evidence="19" key="1">
    <citation type="submission" date="2018-05" db="EMBL/GenBank/DDBJ databases">
        <authorList>
            <person name="Lanie J.A."/>
            <person name="Ng W.-L."/>
            <person name="Kazmierczak K.M."/>
            <person name="Andrzejewski T.M."/>
            <person name="Davidsen T.M."/>
            <person name="Wayne K.J."/>
            <person name="Tettelin H."/>
            <person name="Glass J.I."/>
            <person name="Rusch D."/>
            <person name="Podicherti R."/>
            <person name="Tsui H.-C.T."/>
            <person name="Winkler M.E."/>
        </authorList>
    </citation>
    <scope>NUCLEOTIDE SEQUENCE</scope>
    <source>
        <strain evidence="19">ZC4RG45</strain>
    </source>
</reference>
<dbReference type="InterPro" id="IPR036775">
    <property type="entry name" value="DNA_pol_Y-fam_lit_finger_sf"/>
</dbReference>
<dbReference type="GO" id="GO:0005829">
    <property type="term" value="C:cytosol"/>
    <property type="evidence" value="ECO:0007669"/>
    <property type="project" value="TreeGrafter"/>
</dbReference>
<dbReference type="GO" id="GO:0006261">
    <property type="term" value="P:DNA-templated DNA replication"/>
    <property type="evidence" value="ECO:0007669"/>
    <property type="project" value="UniProtKB-UniRule"/>
</dbReference>
<comment type="caution">
    <text evidence="19">The sequence shown here is derived from an EMBL/GenBank/DDBJ whole genome shotgun (WGS) entry which is preliminary data.</text>
</comment>
<dbReference type="FunFam" id="3.40.1170.60:FF:000001">
    <property type="entry name" value="DNA polymerase IV"/>
    <property type="match status" value="1"/>
</dbReference>
<evidence type="ECO:0000256" key="15">
    <source>
        <dbReference type="ARBA" id="ARBA00049244"/>
    </source>
</evidence>
<dbReference type="InterPro" id="IPR017961">
    <property type="entry name" value="DNA_pol_Y-fam_little_finger"/>
</dbReference>
<keyword evidence="11 16" id="KW-0239">DNA-directed DNA polymerase</keyword>
<dbReference type="Gene3D" id="3.30.1490.100">
    <property type="entry name" value="DNA polymerase, Y-family, little finger domain"/>
    <property type="match status" value="1"/>
</dbReference>
<feature type="binding site" evidence="16">
    <location>
        <position position="8"/>
    </location>
    <ligand>
        <name>Mg(2+)</name>
        <dbReference type="ChEBI" id="CHEBI:18420"/>
    </ligand>
</feature>
<dbReference type="CDD" id="cd03586">
    <property type="entry name" value="PolY_Pol_IV_kappa"/>
    <property type="match status" value="1"/>
</dbReference>
<evidence type="ECO:0000256" key="4">
    <source>
        <dbReference type="ARBA" id="ARBA00022490"/>
    </source>
</evidence>
<dbReference type="Pfam" id="PF11799">
    <property type="entry name" value="IMS_C"/>
    <property type="match status" value="1"/>
</dbReference>
<keyword evidence="7 16" id="KW-0235">DNA replication</keyword>
<reference evidence="18" key="2">
    <citation type="submission" date="2018-05" db="EMBL/GenBank/DDBJ databases">
        <authorList>
            <person name="Moura L."/>
            <person name="Setubal J.C."/>
        </authorList>
    </citation>
    <scope>NUCLEOTIDE SEQUENCE</scope>
    <source>
        <strain evidence="18">ZC4RG45</strain>
    </source>
</reference>
<organism evidence="19">
    <name type="scientific">Thermocrispum agreste</name>
    <dbReference type="NCBI Taxonomy" id="37925"/>
    <lineage>
        <taxon>Bacteria</taxon>
        <taxon>Bacillati</taxon>
        <taxon>Actinomycetota</taxon>
        <taxon>Actinomycetes</taxon>
        <taxon>Pseudonocardiales</taxon>
        <taxon>Pseudonocardiaceae</taxon>
        <taxon>Thermocrispum</taxon>
    </lineage>
</organism>
<dbReference type="InterPro" id="IPR043128">
    <property type="entry name" value="Rev_trsase/Diguanyl_cyclase"/>
</dbReference>
<dbReference type="Gene3D" id="3.30.70.270">
    <property type="match status" value="1"/>
</dbReference>
<evidence type="ECO:0000256" key="9">
    <source>
        <dbReference type="ARBA" id="ARBA00022763"/>
    </source>
</evidence>
<evidence type="ECO:0000256" key="8">
    <source>
        <dbReference type="ARBA" id="ARBA00022723"/>
    </source>
</evidence>
<proteinExistence type="inferred from homology"/>
<keyword evidence="6 16" id="KW-0548">Nucleotidyltransferase</keyword>
<dbReference type="STRING" id="1111738.GCA_000427905_03312"/>
<feature type="active site" evidence="16">
    <location>
        <position position="106"/>
    </location>
</feature>
<dbReference type="EMBL" id="QGUI01000626">
    <property type="protein sequence ID" value="PZM94071.1"/>
    <property type="molecule type" value="Genomic_DNA"/>
</dbReference>
<dbReference type="InterPro" id="IPR022880">
    <property type="entry name" value="DNApol_IV"/>
</dbReference>
<evidence type="ECO:0000256" key="3">
    <source>
        <dbReference type="ARBA" id="ARBA00022457"/>
    </source>
</evidence>
<feature type="site" description="Substrate discrimination" evidence="16">
    <location>
        <position position="13"/>
    </location>
</feature>
<evidence type="ECO:0000256" key="16">
    <source>
        <dbReference type="HAMAP-Rule" id="MF_01113"/>
    </source>
</evidence>
<evidence type="ECO:0000259" key="17">
    <source>
        <dbReference type="PROSITE" id="PS50173"/>
    </source>
</evidence>
<dbReference type="GO" id="GO:0000287">
    <property type="term" value="F:magnesium ion binding"/>
    <property type="evidence" value="ECO:0007669"/>
    <property type="project" value="UniProtKB-UniRule"/>
</dbReference>
<dbReference type="InterPro" id="IPR043502">
    <property type="entry name" value="DNA/RNA_pol_sf"/>
</dbReference>
<keyword evidence="8 16" id="KW-0479">Metal-binding</keyword>
<gene>
    <name evidence="16" type="primary">dinB</name>
    <name evidence="18" type="ORF">DIU77_012065</name>
    <name evidence="19" type="ORF">DIU77_14835</name>
</gene>
<reference evidence="18" key="4">
    <citation type="submission" date="2023-08" db="EMBL/GenBank/DDBJ databases">
        <authorList>
            <person name="Guima S.E.S."/>
            <person name="Martins L.F."/>
            <person name="Silva A.M."/>
            <person name="Setubal J.C."/>
        </authorList>
    </citation>
    <scope>NUCLEOTIDE SEQUENCE</scope>
    <source>
        <strain evidence="18">ZC4RG45</strain>
    </source>
</reference>
<keyword evidence="5 16" id="KW-0808">Transferase</keyword>
<comment type="catalytic activity">
    <reaction evidence="15 16">
        <text>DNA(n) + a 2'-deoxyribonucleoside 5'-triphosphate = DNA(n+1) + diphosphate</text>
        <dbReference type="Rhea" id="RHEA:22508"/>
        <dbReference type="Rhea" id="RHEA-COMP:17339"/>
        <dbReference type="Rhea" id="RHEA-COMP:17340"/>
        <dbReference type="ChEBI" id="CHEBI:33019"/>
        <dbReference type="ChEBI" id="CHEBI:61560"/>
        <dbReference type="ChEBI" id="CHEBI:173112"/>
        <dbReference type="EC" id="2.7.7.7"/>
    </reaction>
</comment>
<dbReference type="Proteomes" id="UP000249324">
    <property type="component" value="Unassembled WGS sequence"/>
</dbReference>
<dbReference type="Gene3D" id="1.10.150.20">
    <property type="entry name" value="5' to 3' exonuclease, C-terminal subdomain"/>
    <property type="match status" value="1"/>
</dbReference>
<feature type="domain" description="UmuC" evidence="17">
    <location>
        <begin position="4"/>
        <end position="182"/>
    </location>
</feature>
<evidence type="ECO:0000256" key="13">
    <source>
        <dbReference type="ARBA" id="ARBA00023204"/>
    </source>
</evidence>
<evidence type="ECO:0000256" key="2">
    <source>
        <dbReference type="ARBA" id="ARBA00010945"/>
    </source>
</evidence>
<evidence type="ECO:0000313" key="20">
    <source>
        <dbReference type="Proteomes" id="UP000249324"/>
    </source>
</evidence>
<dbReference type="Pfam" id="PF00817">
    <property type="entry name" value="IMS"/>
    <property type="match status" value="1"/>
</dbReference>
<dbReference type="PROSITE" id="PS50173">
    <property type="entry name" value="UMUC"/>
    <property type="match status" value="1"/>
</dbReference>
<dbReference type="AlphaFoldDB" id="A0A2W4J6L9"/>
<comment type="function">
    <text evidence="14 16">Poorly processive, error-prone DNA polymerase involved in untargeted mutagenesis. Copies undamaged DNA at stalled replication forks, which arise in vivo from mismatched or misaligned primer ends. These misaligned primers can be extended by PolIV. Exhibits no 3'-5' exonuclease (proofreading) activity. May be involved in translesional synthesis, in conjunction with the beta clamp from PolIII.</text>
</comment>
<dbReference type="PANTHER" id="PTHR11076:SF33">
    <property type="entry name" value="DNA POLYMERASE KAPPA"/>
    <property type="match status" value="1"/>
</dbReference>
<dbReference type="GO" id="GO:0003684">
    <property type="term" value="F:damaged DNA binding"/>
    <property type="evidence" value="ECO:0007669"/>
    <property type="project" value="InterPro"/>
</dbReference>
<keyword evidence="12 16" id="KW-0238">DNA-binding</keyword>
<name>A0A2W4J6L9_9PSEU</name>
<feature type="binding site" evidence="16">
    <location>
        <position position="105"/>
    </location>
    <ligand>
        <name>Mg(2+)</name>
        <dbReference type="ChEBI" id="CHEBI:18420"/>
    </ligand>
</feature>
<dbReference type="GO" id="GO:0003887">
    <property type="term" value="F:DNA-directed DNA polymerase activity"/>
    <property type="evidence" value="ECO:0007669"/>
    <property type="project" value="UniProtKB-UniRule"/>
</dbReference>
<comment type="cofactor">
    <cofactor evidence="16">
        <name>Mg(2+)</name>
        <dbReference type="ChEBI" id="CHEBI:18420"/>
    </cofactor>
    <text evidence="16">Binds 2 magnesium ions per subunit.</text>
</comment>